<protein>
    <submittedName>
        <fullName evidence="1">DUF2913 family protein</fullName>
    </submittedName>
</protein>
<name>A0A3J6UTS8_SALER</name>
<organism evidence="1">
    <name type="scientific">Salmonella enterica</name>
    <name type="common">Salmonella choleraesuis</name>
    <dbReference type="NCBI Taxonomy" id="28901"/>
    <lineage>
        <taxon>Bacteria</taxon>
        <taxon>Pseudomonadati</taxon>
        <taxon>Pseudomonadota</taxon>
        <taxon>Gammaproteobacteria</taxon>
        <taxon>Enterobacterales</taxon>
        <taxon>Enterobacteriaceae</taxon>
        <taxon>Salmonella</taxon>
    </lineage>
</organism>
<dbReference type="InterPro" id="IPR021316">
    <property type="entry name" value="DUF2913"/>
</dbReference>
<accession>A0A3J6UTS8</accession>
<gene>
    <name evidence="1" type="ORF">EEN95_09170</name>
</gene>
<dbReference type="Proteomes" id="UP000885320">
    <property type="component" value="Unassembled WGS sequence"/>
</dbReference>
<comment type="caution">
    <text evidence="1">The sequence shown here is derived from an EMBL/GenBank/DDBJ whole genome shotgun (WGS) entry which is preliminary data.</text>
</comment>
<sequence length="182" mass="20076">MIILTGCVAETAQQNGQALSPLSTHAFLLRWLTVAYKQKRFPRTIAYDIEGLLTLGRNKGLAASLLNRLEYLWNSCTGPVSVQSDLYQLTYAIEQLKPQGWVKAVVSDGDWNNEALLVQEYSDTNALLVKKSALTHGFSDEGKLIAPIEFLVTDDLSSCMAVFQTHALPAVVLKPDRIAIQP</sequence>
<dbReference type="EMBL" id="RMUA01000010">
    <property type="protein sequence ID" value="MFK69489.1"/>
    <property type="molecule type" value="Genomic_DNA"/>
</dbReference>
<evidence type="ECO:0000313" key="1">
    <source>
        <dbReference type="EMBL" id="MFK69489.1"/>
    </source>
</evidence>
<dbReference type="AlphaFoldDB" id="A0A3J6UTS8"/>
<reference evidence="1" key="1">
    <citation type="submission" date="2018-11" db="EMBL/GenBank/DDBJ databases">
        <authorList>
            <consortium name="PulseNet: The National Subtyping Network for Foodborne Disease Surveillance"/>
            <person name="Tarr C.L."/>
            <person name="Trees E."/>
            <person name="Katz L.S."/>
            <person name="Carleton-Romer H.A."/>
            <person name="Stroika S."/>
            <person name="Kucerova Z."/>
            <person name="Roache K.F."/>
            <person name="Sabol A.L."/>
            <person name="Besser J."/>
            <person name="Gerner-Smidt P."/>
        </authorList>
    </citation>
    <scope>NUCLEOTIDE SEQUENCE [LARGE SCALE GENOMIC DNA]</scope>
    <source>
        <strain evidence="1">PNUSAS057377</strain>
    </source>
</reference>
<proteinExistence type="predicted"/>
<dbReference type="Pfam" id="PF11140">
    <property type="entry name" value="DUF2913"/>
    <property type="match status" value="1"/>
</dbReference>